<dbReference type="EMBL" id="CP019344">
    <property type="protein sequence ID" value="ARN77794.1"/>
    <property type="molecule type" value="Genomic_DNA"/>
</dbReference>
<name>A0A1W6MJK5_9FLAO</name>
<proteinExistence type="predicted"/>
<evidence type="ECO:0000313" key="2">
    <source>
        <dbReference type="Proteomes" id="UP000193431"/>
    </source>
</evidence>
<protein>
    <recommendedName>
        <fullName evidence="3">Lipoprotein</fullName>
    </recommendedName>
</protein>
<organism evidence="1 2">
    <name type="scientific">Nonlabens spongiae</name>
    <dbReference type="NCBI Taxonomy" id="331648"/>
    <lineage>
        <taxon>Bacteria</taxon>
        <taxon>Pseudomonadati</taxon>
        <taxon>Bacteroidota</taxon>
        <taxon>Flavobacteriia</taxon>
        <taxon>Flavobacteriales</taxon>
        <taxon>Flavobacteriaceae</taxon>
        <taxon>Nonlabens</taxon>
    </lineage>
</organism>
<accession>A0A1W6MJK5</accession>
<reference evidence="1 2" key="1">
    <citation type="submission" date="2016-11" db="EMBL/GenBank/DDBJ databases">
        <title>Trade-off between light-utilization and light-protection in marine flavobacteria.</title>
        <authorList>
            <person name="Kumagai Y."/>
        </authorList>
    </citation>
    <scope>NUCLEOTIDE SEQUENCE [LARGE SCALE GENOMIC DNA]</scope>
    <source>
        <strain evidence="1 2">JCM 13191</strain>
    </source>
</reference>
<dbReference type="PROSITE" id="PS51257">
    <property type="entry name" value="PROKAR_LIPOPROTEIN"/>
    <property type="match status" value="1"/>
</dbReference>
<evidence type="ECO:0000313" key="1">
    <source>
        <dbReference type="EMBL" id="ARN77794.1"/>
    </source>
</evidence>
<dbReference type="AlphaFoldDB" id="A0A1W6MJK5"/>
<dbReference type="STRING" id="331648.BST97_07160"/>
<sequence>MKKISLIFGLVLSISLITSCDTNEVELTEEQQIEFLAKNSGFDPKAIFDEVINDTTNVDGIKVYDELSDQQKTNVFVYKYQKFKSDNVLNLNQKSAIDDLIAYYSNNIRIEEDIKVQPEIDAVFENFNVFQSVSLIGFVGNNPVESGPATSTDEDYTGFTYELKSECHEEFVDGESVGFYETITVRRYRNGRLKETWKNTLQPCGNYALLTES</sequence>
<dbReference type="Proteomes" id="UP000193431">
    <property type="component" value="Chromosome"/>
</dbReference>
<evidence type="ECO:0008006" key="3">
    <source>
        <dbReference type="Google" id="ProtNLM"/>
    </source>
</evidence>
<keyword evidence="2" id="KW-1185">Reference proteome</keyword>
<dbReference type="RefSeq" id="WP_085766593.1">
    <property type="nucleotide sequence ID" value="NZ_CP019344.1"/>
</dbReference>
<gene>
    <name evidence="1" type="ORF">BST97_07160</name>
</gene>